<dbReference type="AlphaFoldDB" id="A0ABD4TVS3"/>
<dbReference type="EMBL" id="VSZY01000001">
    <property type="protein sequence ID" value="MCU9968092.1"/>
    <property type="molecule type" value="Genomic_DNA"/>
</dbReference>
<evidence type="ECO:0000256" key="2">
    <source>
        <dbReference type="SAM" id="Phobius"/>
    </source>
</evidence>
<protein>
    <submittedName>
        <fullName evidence="3">Uncharacterized protein</fullName>
    </submittedName>
</protein>
<keyword evidence="2" id="KW-1133">Transmembrane helix</keyword>
<accession>A0ABD4TVS3</accession>
<proteinExistence type="predicted"/>
<comment type="caution">
    <text evidence="3">The sequence shown here is derived from an EMBL/GenBank/DDBJ whole genome shotgun (WGS) entry which is preliminary data.</text>
</comment>
<reference evidence="3 4" key="1">
    <citation type="submission" date="2019-08" db="EMBL/GenBank/DDBJ databases">
        <title>Comparison of rpoB and gyrB Sequences from Mobiluncus Species and Development of a Multiplex PCR Method for Clinical Detection of Mobiluncus curtisii and Mobiluncus mulieris.</title>
        <authorList>
            <person name="Yang L."/>
            <person name="Shen Y."/>
            <person name="Xu G."/>
            <person name="Shu L.-B."/>
            <person name="Hu J."/>
            <person name="Zhang R."/>
            <person name="Wang Y."/>
            <person name="Zhou H.-W."/>
            <person name="Zhang X."/>
        </authorList>
    </citation>
    <scope>NUCLEOTIDE SEQUENCE [LARGE SCALE GENOMIC DNA]</scope>
    <source>
        <strain evidence="3 4">M26</strain>
    </source>
</reference>
<evidence type="ECO:0000313" key="4">
    <source>
        <dbReference type="Proteomes" id="UP001209486"/>
    </source>
</evidence>
<sequence length="310" mass="31712">MQLLWTDKPMAGFLAGDSGGGVFDAQGRLYAVAQGVQPAFGKINDRIYTVDRSGNLALPLAEDADFIRSATGIPGLSALQQDPARESLFTGGSKPLPLADVSYIATSWGKGKIGELAQAKVNDPAELQKLGLPGNKGVRATFAAVCGEGLRFCSTGGALISDDPAIPRPLAGSVTGSEVAAVYRLESAVNPVIIPMQLTGLKLPGGDPEFTGTAKAVPASPFEKPKLTAPPAPTGGQIGETGTSVSELPEATAGGETAEPAKDSSPIVRAWNAVASPTLWSKAWATILTGGIVVMLVVVGSVAVTKTYDD</sequence>
<evidence type="ECO:0000313" key="3">
    <source>
        <dbReference type="EMBL" id="MCU9968092.1"/>
    </source>
</evidence>
<feature type="transmembrane region" description="Helical" evidence="2">
    <location>
        <begin position="283"/>
        <end position="304"/>
    </location>
</feature>
<keyword evidence="2" id="KW-0812">Transmembrane</keyword>
<organism evidence="3 4">
    <name type="scientific">Mobiluncus mulieris</name>
    <dbReference type="NCBI Taxonomy" id="2052"/>
    <lineage>
        <taxon>Bacteria</taxon>
        <taxon>Bacillati</taxon>
        <taxon>Actinomycetota</taxon>
        <taxon>Actinomycetes</taxon>
        <taxon>Actinomycetales</taxon>
        <taxon>Actinomycetaceae</taxon>
        <taxon>Mobiluncus</taxon>
    </lineage>
</organism>
<feature type="compositionally biased region" description="Low complexity" evidence="1">
    <location>
        <begin position="247"/>
        <end position="258"/>
    </location>
</feature>
<evidence type="ECO:0000256" key="1">
    <source>
        <dbReference type="SAM" id="MobiDB-lite"/>
    </source>
</evidence>
<dbReference type="Proteomes" id="UP001209486">
    <property type="component" value="Unassembled WGS sequence"/>
</dbReference>
<feature type="region of interest" description="Disordered" evidence="1">
    <location>
        <begin position="219"/>
        <end position="264"/>
    </location>
</feature>
<gene>
    <name evidence="3" type="ORF">FYZ43_01360</name>
</gene>
<dbReference type="RefSeq" id="WP_169771058.1">
    <property type="nucleotide sequence ID" value="NZ_JABCUP010000005.1"/>
</dbReference>
<name>A0ABD4TVS3_9ACTO</name>
<keyword evidence="2" id="KW-0472">Membrane</keyword>